<keyword evidence="2 6" id="KW-0812">Transmembrane</keyword>
<evidence type="ECO:0000259" key="7">
    <source>
        <dbReference type="Pfam" id="PF04932"/>
    </source>
</evidence>
<dbReference type="InterPro" id="IPR007016">
    <property type="entry name" value="O-antigen_ligase-rel_domated"/>
</dbReference>
<keyword evidence="3 6" id="KW-1133">Transmembrane helix</keyword>
<dbReference type="Proteomes" id="UP000010478">
    <property type="component" value="Chromosome"/>
</dbReference>
<feature type="region of interest" description="Disordered" evidence="5">
    <location>
        <begin position="454"/>
        <end position="473"/>
    </location>
</feature>
<keyword evidence="9" id="KW-1185">Reference proteome</keyword>
<dbReference type="KEGG" id="oni:Osc7112_4251"/>
<feature type="transmembrane region" description="Helical" evidence="6">
    <location>
        <begin position="414"/>
        <end position="438"/>
    </location>
</feature>
<dbReference type="RefSeq" id="WP_015177817.1">
    <property type="nucleotide sequence ID" value="NC_019729.1"/>
</dbReference>
<feature type="transmembrane region" description="Helical" evidence="6">
    <location>
        <begin position="253"/>
        <end position="271"/>
    </location>
</feature>
<dbReference type="HOGENOM" id="CLU_039809_2_0_3"/>
<evidence type="ECO:0000256" key="1">
    <source>
        <dbReference type="ARBA" id="ARBA00004141"/>
    </source>
</evidence>
<gene>
    <name evidence="8" type="ORF">Osc7112_4251</name>
</gene>
<evidence type="ECO:0000256" key="3">
    <source>
        <dbReference type="ARBA" id="ARBA00022989"/>
    </source>
</evidence>
<evidence type="ECO:0000256" key="4">
    <source>
        <dbReference type="ARBA" id="ARBA00023136"/>
    </source>
</evidence>
<dbReference type="InterPro" id="IPR051533">
    <property type="entry name" value="WaaL-like"/>
</dbReference>
<feature type="transmembrane region" description="Helical" evidence="6">
    <location>
        <begin position="372"/>
        <end position="393"/>
    </location>
</feature>
<evidence type="ECO:0000313" key="8">
    <source>
        <dbReference type="EMBL" id="AFZ08573.1"/>
    </source>
</evidence>
<protein>
    <submittedName>
        <fullName evidence="8">O-antigen polymerase</fullName>
    </submittedName>
</protein>
<sequence length="473" mass="52761" precursor="true">MNQPVSKAAMLKELILGNSLFIWMLIAIIAIATLLLFQLSSSKKIGLALEKTFAYFYIFISPSLTQPPFNYLHLTNLQDTSGSILSMLPYFFYPWIVLILFSRVKAFGSKFIDFFAKVLIVNPFFLLYILLPSLSTLWSLVPDVTLRAGLAFSAFTAFGFYLAAQYKWHDLSRFWRWGYTALGLASFIMKPPGAGDFVGLTQAKNSLGGVLALCTAFWYLHYFQGAKTQKERWISLGMMFFSFYLVRANKSGAALVITIILIIAVSSLNFIKKLTFQWAFTAIICFLVVSIIMTVFVVDNLEDIVVGGLGKDLTLTGRTEFWPQLIAAANQRPWFGYGYEGFFQQDKLGPATPAYFIYTSNGFQPKNPHNGAIGILLAFGWPGLILMMISLLLNLAYAVRYLSRSNLEDAGMPICFLVSIIMSNITEAQIVGIANAWLSYVMLTVRLAIDNASNTSNTSSSNPQRPSVARTVD</sequence>
<evidence type="ECO:0000313" key="9">
    <source>
        <dbReference type="Proteomes" id="UP000010478"/>
    </source>
</evidence>
<dbReference type="AlphaFoldDB" id="K9VKH7"/>
<feature type="transmembrane region" description="Helical" evidence="6">
    <location>
        <begin position="203"/>
        <end position="220"/>
    </location>
</feature>
<feature type="transmembrane region" description="Helical" evidence="6">
    <location>
        <begin position="52"/>
        <end position="72"/>
    </location>
</feature>
<comment type="subcellular location">
    <subcellularLocation>
        <location evidence="1">Membrane</location>
        <topology evidence="1">Multi-pass membrane protein</topology>
    </subcellularLocation>
</comment>
<name>K9VKH7_9CYAN</name>
<feature type="transmembrane region" description="Helical" evidence="6">
    <location>
        <begin position="144"/>
        <end position="162"/>
    </location>
</feature>
<accession>K9VKH7</accession>
<feature type="transmembrane region" description="Helical" evidence="6">
    <location>
        <begin position="84"/>
        <end position="102"/>
    </location>
</feature>
<keyword evidence="4 6" id="KW-0472">Membrane</keyword>
<feature type="transmembrane region" description="Helical" evidence="6">
    <location>
        <begin position="20"/>
        <end position="40"/>
    </location>
</feature>
<dbReference type="GO" id="GO:0016020">
    <property type="term" value="C:membrane"/>
    <property type="evidence" value="ECO:0007669"/>
    <property type="project" value="UniProtKB-SubCell"/>
</dbReference>
<reference evidence="8 9" key="1">
    <citation type="submission" date="2012-05" db="EMBL/GenBank/DDBJ databases">
        <title>Finished chromosome of genome of Oscillatoria sp. PCC 7112.</title>
        <authorList>
            <consortium name="US DOE Joint Genome Institute"/>
            <person name="Gugger M."/>
            <person name="Coursin T."/>
            <person name="Rippka R."/>
            <person name="Tandeau De Marsac N."/>
            <person name="Huntemann M."/>
            <person name="Wei C.-L."/>
            <person name="Han J."/>
            <person name="Detter J.C."/>
            <person name="Han C."/>
            <person name="Tapia R."/>
            <person name="Davenport K."/>
            <person name="Daligault H."/>
            <person name="Erkkila T."/>
            <person name="Gu W."/>
            <person name="Munk A.C.C."/>
            <person name="Teshima H."/>
            <person name="Xu Y."/>
            <person name="Chain P."/>
            <person name="Chen A."/>
            <person name="Krypides N."/>
            <person name="Mavromatis K."/>
            <person name="Markowitz V."/>
            <person name="Szeto E."/>
            <person name="Ivanova N."/>
            <person name="Mikhailova N."/>
            <person name="Ovchinnikova G."/>
            <person name="Pagani I."/>
            <person name="Pati A."/>
            <person name="Goodwin L."/>
            <person name="Peters L."/>
            <person name="Pitluck S."/>
            <person name="Woyke T."/>
            <person name="Kerfeld C."/>
        </authorList>
    </citation>
    <scope>NUCLEOTIDE SEQUENCE [LARGE SCALE GENOMIC DNA]</scope>
    <source>
        <strain evidence="8 9">PCC 7112</strain>
    </source>
</reference>
<dbReference type="PANTHER" id="PTHR37422">
    <property type="entry name" value="TEICHURONIC ACID BIOSYNTHESIS PROTEIN TUAE"/>
    <property type="match status" value="1"/>
</dbReference>
<evidence type="ECO:0000256" key="6">
    <source>
        <dbReference type="SAM" id="Phobius"/>
    </source>
</evidence>
<feature type="transmembrane region" description="Helical" evidence="6">
    <location>
        <begin position="278"/>
        <end position="298"/>
    </location>
</feature>
<dbReference type="EMBL" id="CP003614">
    <property type="protein sequence ID" value="AFZ08573.1"/>
    <property type="molecule type" value="Genomic_DNA"/>
</dbReference>
<dbReference type="OrthoDB" id="4391260at2"/>
<evidence type="ECO:0000256" key="2">
    <source>
        <dbReference type="ARBA" id="ARBA00022692"/>
    </source>
</evidence>
<dbReference type="STRING" id="179408.Osc7112_4251"/>
<feature type="transmembrane region" description="Helical" evidence="6">
    <location>
        <begin position="114"/>
        <end position="138"/>
    </location>
</feature>
<evidence type="ECO:0000256" key="5">
    <source>
        <dbReference type="SAM" id="MobiDB-lite"/>
    </source>
</evidence>
<feature type="domain" description="O-antigen ligase-related" evidence="7">
    <location>
        <begin position="238"/>
        <end position="387"/>
    </location>
</feature>
<dbReference type="eggNOG" id="COG3307">
    <property type="taxonomic scope" value="Bacteria"/>
</dbReference>
<organism evidence="8 9">
    <name type="scientific">Phormidium nigroviride PCC 7112</name>
    <dbReference type="NCBI Taxonomy" id="179408"/>
    <lineage>
        <taxon>Bacteria</taxon>
        <taxon>Bacillati</taxon>
        <taxon>Cyanobacteriota</taxon>
        <taxon>Cyanophyceae</taxon>
        <taxon>Oscillatoriophycideae</taxon>
        <taxon>Oscillatoriales</taxon>
        <taxon>Oscillatoriaceae</taxon>
        <taxon>Phormidium</taxon>
    </lineage>
</organism>
<dbReference type="PANTHER" id="PTHR37422:SF17">
    <property type="entry name" value="O-ANTIGEN LIGASE"/>
    <property type="match status" value="1"/>
</dbReference>
<feature type="transmembrane region" description="Helical" evidence="6">
    <location>
        <begin position="232"/>
        <end position="247"/>
    </location>
</feature>
<proteinExistence type="predicted"/>
<dbReference type="Pfam" id="PF04932">
    <property type="entry name" value="Wzy_C"/>
    <property type="match status" value="1"/>
</dbReference>